<dbReference type="AlphaFoldDB" id="A0A518G2X5"/>
<evidence type="ECO:0000313" key="3">
    <source>
        <dbReference type="Proteomes" id="UP000318017"/>
    </source>
</evidence>
<feature type="compositionally biased region" description="Basic and acidic residues" evidence="1">
    <location>
        <begin position="91"/>
        <end position="105"/>
    </location>
</feature>
<feature type="region of interest" description="Disordered" evidence="1">
    <location>
        <begin position="87"/>
        <end position="109"/>
    </location>
</feature>
<proteinExistence type="predicted"/>
<dbReference type="EMBL" id="CP036298">
    <property type="protein sequence ID" value="QDV22944.1"/>
    <property type="molecule type" value="Genomic_DNA"/>
</dbReference>
<dbReference type="KEGG" id="ahel:Q31a_12370"/>
<dbReference type="Proteomes" id="UP000318017">
    <property type="component" value="Chromosome"/>
</dbReference>
<protein>
    <submittedName>
        <fullName evidence="2">Uncharacterized protein</fullName>
    </submittedName>
</protein>
<gene>
    <name evidence="2" type="ORF">Q31a_12370</name>
</gene>
<organism evidence="2 3">
    <name type="scientific">Aureliella helgolandensis</name>
    <dbReference type="NCBI Taxonomy" id="2527968"/>
    <lineage>
        <taxon>Bacteria</taxon>
        <taxon>Pseudomonadati</taxon>
        <taxon>Planctomycetota</taxon>
        <taxon>Planctomycetia</taxon>
        <taxon>Pirellulales</taxon>
        <taxon>Pirellulaceae</taxon>
        <taxon>Aureliella</taxon>
    </lineage>
</organism>
<evidence type="ECO:0000256" key="1">
    <source>
        <dbReference type="SAM" id="MobiDB-lite"/>
    </source>
</evidence>
<keyword evidence="3" id="KW-1185">Reference proteome</keyword>
<reference evidence="2 3" key="1">
    <citation type="submission" date="2019-02" db="EMBL/GenBank/DDBJ databases">
        <title>Deep-cultivation of Planctomycetes and their phenomic and genomic characterization uncovers novel biology.</title>
        <authorList>
            <person name="Wiegand S."/>
            <person name="Jogler M."/>
            <person name="Boedeker C."/>
            <person name="Pinto D."/>
            <person name="Vollmers J."/>
            <person name="Rivas-Marin E."/>
            <person name="Kohn T."/>
            <person name="Peeters S.H."/>
            <person name="Heuer A."/>
            <person name="Rast P."/>
            <person name="Oberbeckmann S."/>
            <person name="Bunk B."/>
            <person name="Jeske O."/>
            <person name="Meyerdierks A."/>
            <person name="Storesund J.E."/>
            <person name="Kallscheuer N."/>
            <person name="Luecker S."/>
            <person name="Lage O.M."/>
            <person name="Pohl T."/>
            <person name="Merkel B.J."/>
            <person name="Hornburger P."/>
            <person name="Mueller R.-W."/>
            <person name="Bruemmer F."/>
            <person name="Labrenz M."/>
            <person name="Spormann A.M."/>
            <person name="Op den Camp H."/>
            <person name="Overmann J."/>
            <person name="Amann R."/>
            <person name="Jetten M.S.M."/>
            <person name="Mascher T."/>
            <person name="Medema M.H."/>
            <person name="Devos D.P."/>
            <person name="Kaster A.-K."/>
            <person name="Ovreas L."/>
            <person name="Rohde M."/>
            <person name="Galperin M.Y."/>
            <person name="Jogler C."/>
        </authorList>
    </citation>
    <scope>NUCLEOTIDE SEQUENCE [LARGE SCALE GENOMIC DNA]</scope>
    <source>
        <strain evidence="2 3">Q31a</strain>
    </source>
</reference>
<sequence>MPGSNTGIRPLIPARSASAGVALNPALHRLPFNIEQKQCRSDFWTVQLERSTRSTLYQVALARSACRAGVPLVQREEARGAYVHMPSATVQRDDATRRLPSDDYRPTITMPHGEARVESGATVPSWPWHLAGRSPVVERAAPAVAQPEDW</sequence>
<evidence type="ECO:0000313" key="2">
    <source>
        <dbReference type="EMBL" id="QDV22944.1"/>
    </source>
</evidence>
<name>A0A518G2X5_9BACT</name>
<accession>A0A518G2X5</accession>